<keyword evidence="1" id="KW-0472">Membrane</keyword>
<keyword evidence="1" id="KW-1133">Transmembrane helix</keyword>
<keyword evidence="1" id="KW-0812">Transmembrane</keyword>
<evidence type="ECO:0000313" key="2">
    <source>
        <dbReference type="EMBL" id="MED6146146.1"/>
    </source>
</evidence>
<sequence>MLESLSRVAVKLGEEDMLVWRHVSNECTGFEIIDKAALVLSLWHHSSSILLFFRNDTHFTVVLLERFGAFAEITDTYQAPTSSTWRVVSCAMNMQRMCTIYSICAPLLGLCGIIYYMDGKTRNDAIFRGGHVNFQDANRSIHQVADAWRVEQQIRKEDVLRT</sequence>
<dbReference type="EMBL" id="JASCZI010090759">
    <property type="protein sequence ID" value="MED6146146.1"/>
    <property type="molecule type" value="Genomic_DNA"/>
</dbReference>
<name>A0ABU6TBP0_9FABA</name>
<organism evidence="2 3">
    <name type="scientific">Stylosanthes scabra</name>
    <dbReference type="NCBI Taxonomy" id="79078"/>
    <lineage>
        <taxon>Eukaryota</taxon>
        <taxon>Viridiplantae</taxon>
        <taxon>Streptophyta</taxon>
        <taxon>Embryophyta</taxon>
        <taxon>Tracheophyta</taxon>
        <taxon>Spermatophyta</taxon>
        <taxon>Magnoliopsida</taxon>
        <taxon>eudicotyledons</taxon>
        <taxon>Gunneridae</taxon>
        <taxon>Pentapetalae</taxon>
        <taxon>rosids</taxon>
        <taxon>fabids</taxon>
        <taxon>Fabales</taxon>
        <taxon>Fabaceae</taxon>
        <taxon>Papilionoideae</taxon>
        <taxon>50 kb inversion clade</taxon>
        <taxon>dalbergioids sensu lato</taxon>
        <taxon>Dalbergieae</taxon>
        <taxon>Pterocarpus clade</taxon>
        <taxon>Stylosanthes</taxon>
    </lineage>
</organism>
<accession>A0ABU6TBP0</accession>
<protein>
    <submittedName>
        <fullName evidence="2">Uncharacterized protein</fullName>
    </submittedName>
</protein>
<keyword evidence="3" id="KW-1185">Reference proteome</keyword>
<evidence type="ECO:0000256" key="1">
    <source>
        <dbReference type="SAM" id="Phobius"/>
    </source>
</evidence>
<gene>
    <name evidence="2" type="ORF">PIB30_031843</name>
</gene>
<feature type="transmembrane region" description="Helical" evidence="1">
    <location>
        <begin position="98"/>
        <end position="117"/>
    </location>
</feature>
<proteinExistence type="predicted"/>
<evidence type="ECO:0000313" key="3">
    <source>
        <dbReference type="Proteomes" id="UP001341840"/>
    </source>
</evidence>
<comment type="caution">
    <text evidence="2">The sequence shown here is derived from an EMBL/GenBank/DDBJ whole genome shotgun (WGS) entry which is preliminary data.</text>
</comment>
<dbReference type="Proteomes" id="UP001341840">
    <property type="component" value="Unassembled WGS sequence"/>
</dbReference>
<reference evidence="2 3" key="1">
    <citation type="journal article" date="2023" name="Plants (Basel)">
        <title>Bridging the Gap: Combining Genomics and Transcriptomics Approaches to Understand Stylosanthes scabra, an Orphan Legume from the Brazilian Caatinga.</title>
        <authorList>
            <person name="Ferreira-Neto J.R.C."/>
            <person name="da Silva M.D."/>
            <person name="Binneck E."/>
            <person name="de Melo N.F."/>
            <person name="da Silva R.H."/>
            <person name="de Melo A.L.T.M."/>
            <person name="Pandolfi V."/>
            <person name="Bustamante F.O."/>
            <person name="Brasileiro-Vidal A.C."/>
            <person name="Benko-Iseppon A.M."/>
        </authorList>
    </citation>
    <scope>NUCLEOTIDE SEQUENCE [LARGE SCALE GENOMIC DNA]</scope>
    <source>
        <tissue evidence="2">Leaves</tissue>
    </source>
</reference>